<evidence type="ECO:0000313" key="2">
    <source>
        <dbReference type="EMBL" id="CAF3579574.1"/>
    </source>
</evidence>
<dbReference type="Proteomes" id="UP000663872">
    <property type="component" value="Unassembled WGS sequence"/>
</dbReference>
<evidence type="ECO:0000256" key="1">
    <source>
        <dbReference type="SAM" id="MobiDB-lite"/>
    </source>
</evidence>
<proteinExistence type="predicted"/>
<protein>
    <submittedName>
        <fullName evidence="2">Uncharacterized protein</fullName>
    </submittedName>
</protein>
<dbReference type="EMBL" id="CAJNYT010003579">
    <property type="protein sequence ID" value="CAF3579574.1"/>
    <property type="molecule type" value="Genomic_DNA"/>
</dbReference>
<feature type="compositionally biased region" description="Polar residues" evidence="1">
    <location>
        <begin position="45"/>
        <end position="55"/>
    </location>
</feature>
<evidence type="ECO:0000313" key="4">
    <source>
        <dbReference type="Proteomes" id="UP000663872"/>
    </source>
</evidence>
<feature type="compositionally biased region" description="Polar residues" evidence="1">
    <location>
        <begin position="1"/>
        <end position="14"/>
    </location>
</feature>
<gene>
    <name evidence="2" type="ORF">GRG538_LOCUS21644</name>
    <name evidence="3" type="ORF">QYT958_LOCUS35382</name>
</gene>
<feature type="compositionally biased region" description="Basic and acidic residues" evidence="1">
    <location>
        <begin position="34"/>
        <end position="44"/>
    </location>
</feature>
<feature type="region of interest" description="Disordered" evidence="1">
    <location>
        <begin position="1"/>
        <end position="65"/>
    </location>
</feature>
<evidence type="ECO:0000313" key="3">
    <source>
        <dbReference type="EMBL" id="CAF4972863.1"/>
    </source>
</evidence>
<reference evidence="2" key="1">
    <citation type="submission" date="2021-02" db="EMBL/GenBank/DDBJ databases">
        <authorList>
            <person name="Nowell W R."/>
        </authorList>
    </citation>
    <scope>NUCLEOTIDE SEQUENCE</scope>
</reference>
<comment type="caution">
    <text evidence="2">The sequence shown here is derived from an EMBL/GenBank/DDBJ whole genome shotgun (WGS) entry which is preliminary data.</text>
</comment>
<dbReference type="Proteomes" id="UP000663848">
    <property type="component" value="Unassembled WGS sequence"/>
</dbReference>
<organism evidence="2 4">
    <name type="scientific">Rotaria socialis</name>
    <dbReference type="NCBI Taxonomy" id="392032"/>
    <lineage>
        <taxon>Eukaryota</taxon>
        <taxon>Metazoa</taxon>
        <taxon>Spiralia</taxon>
        <taxon>Gnathifera</taxon>
        <taxon>Rotifera</taxon>
        <taxon>Eurotatoria</taxon>
        <taxon>Bdelloidea</taxon>
        <taxon>Philodinida</taxon>
        <taxon>Philodinidae</taxon>
        <taxon>Rotaria</taxon>
    </lineage>
</organism>
<name>A0A818M5H1_9BILA</name>
<dbReference type="EMBL" id="CAJOBR010026774">
    <property type="protein sequence ID" value="CAF4972863.1"/>
    <property type="molecule type" value="Genomic_DNA"/>
</dbReference>
<sequence>MYRSEPTLTFTTNAMPKDIDHVQATPEPKSVGTHIEEVKEDSSKSWRTQNGTSESSLRRESPPQVLQAAKNEKVKLISHFTGSENSVHWLKKSTIKLNGPAQEWYYHQNDLIYNWTLFKQP</sequence>
<feature type="non-terminal residue" evidence="2">
    <location>
        <position position="1"/>
    </location>
</feature>
<dbReference type="AlphaFoldDB" id="A0A818M5H1"/>
<accession>A0A818M5H1</accession>